<dbReference type="Pfam" id="PF13424">
    <property type="entry name" value="TPR_12"/>
    <property type="match status" value="1"/>
</dbReference>
<gene>
    <name evidence="3" type="ORF">SISNIDRAFT_448323</name>
</gene>
<dbReference type="Gene3D" id="3.40.50.300">
    <property type="entry name" value="P-loop containing nucleotide triphosphate hydrolases"/>
    <property type="match status" value="1"/>
</dbReference>
<evidence type="ECO:0000256" key="1">
    <source>
        <dbReference type="PROSITE-ProRule" id="PRU00339"/>
    </source>
</evidence>
<dbReference type="EMBL" id="KV419395">
    <property type="protein sequence ID" value="KZS98165.1"/>
    <property type="molecule type" value="Genomic_DNA"/>
</dbReference>
<sequence length="954" mass="104909">MFAVSSRLTSIRVSGQLNETIRKFRDEFEIAVVSAYQEQEALLSAASEKRSKKEPAIKTLHPKALPPAPQLFCGRRSLLEILVSQLCDPDTLQSRSHLAILGSGGIGKTSLALSAIHDETVVACFGQDTRFFISCESAPTKDAFVAAIADALGVDKDNQDLSGIIRMLSLIEGRALLILDNLETPWESPSNRADVEDVLSQLTSVPRVTLLITLRGAERPSGVRWHRPFLPPLQSVDILAARQIFVSISDMVPANEDEESALGQLLDVLDGVPLALTLMANLAQTNTYEELLQRWKEEKTSMLTRGFDSHLSSIDISIQVSLSSTRLQNLPIARRVLQILSLLPDGVEQDNLPKIMTPDADGHVPGLLAALAALRQTALVVDDKPPTAGHLSSSPRSLRLLSPIREYVRSKLPIGRHDLVPLLKYYTELLQSRSPDSALSGDHQESIRLRSQIVNVSNVLAEVLINPDPPEDAIDCVVKLGPFSTISPASNVLLPLALAAAQKIGARALEGQCLMMNYYRHGAKPQQQILEARRVLEIAEELVETDPEKVKLKSRGFTLLGDAYRRNGQKAKALEALQDSLEMEVALGNFARQIQILYFMSNALEEEGDLQAALEVGMRSTKLGAEHPEFPIPRAYCTVQLGKVYFFRGLFRQAEECYRTALKIQDDVLADSGPSAISLFCLGELYYAEGRIQEAKPILEKAYQIQLKLGRADFASESGLILGRVYLSLGKIDECLTRTHVSFRRFGECQWVEGQIECLLSLSQVERLRGNLVTARLHLEEAKQLYRKNAGTGTGGDADILYEMGNVLSSGGSEAGDEASKYYIISALIRSRRGGRLSVAGCIKGLGDVALMDGRVLDAKSCYNATLALIRHTGDRRQIGGCFLGLGDVAFALSGSARNEGGLSESRQYYEKALTWYRRADDFWGMKACRDRLSSHGWQESDIRGPTTINPEFN</sequence>
<proteinExistence type="predicted"/>
<feature type="domain" description="NACHT" evidence="2">
    <location>
        <begin position="98"/>
        <end position="218"/>
    </location>
</feature>
<reference evidence="3 4" key="1">
    <citation type="journal article" date="2016" name="Mol. Biol. Evol.">
        <title>Comparative Genomics of Early-Diverging Mushroom-Forming Fungi Provides Insights into the Origins of Lignocellulose Decay Capabilities.</title>
        <authorList>
            <person name="Nagy L.G."/>
            <person name="Riley R."/>
            <person name="Tritt A."/>
            <person name="Adam C."/>
            <person name="Daum C."/>
            <person name="Floudas D."/>
            <person name="Sun H."/>
            <person name="Yadav J.S."/>
            <person name="Pangilinan J."/>
            <person name="Larsson K.H."/>
            <person name="Matsuura K."/>
            <person name="Barry K."/>
            <person name="Labutti K."/>
            <person name="Kuo R."/>
            <person name="Ohm R.A."/>
            <person name="Bhattacharya S.S."/>
            <person name="Shirouzu T."/>
            <person name="Yoshinaga Y."/>
            <person name="Martin F.M."/>
            <person name="Grigoriev I.V."/>
            <person name="Hibbett D.S."/>
        </authorList>
    </citation>
    <scope>NUCLEOTIDE SEQUENCE [LARGE SCALE GENOMIC DNA]</scope>
    <source>
        <strain evidence="3 4">HHB9708</strain>
    </source>
</reference>
<dbReference type="Proteomes" id="UP000076722">
    <property type="component" value="Unassembled WGS sequence"/>
</dbReference>
<evidence type="ECO:0000313" key="3">
    <source>
        <dbReference type="EMBL" id="KZS98165.1"/>
    </source>
</evidence>
<dbReference type="InterPro" id="IPR011990">
    <property type="entry name" value="TPR-like_helical_dom_sf"/>
</dbReference>
<evidence type="ECO:0000313" key="4">
    <source>
        <dbReference type="Proteomes" id="UP000076722"/>
    </source>
</evidence>
<evidence type="ECO:0000259" key="2">
    <source>
        <dbReference type="Pfam" id="PF05729"/>
    </source>
</evidence>
<dbReference type="SMART" id="SM00028">
    <property type="entry name" value="TPR"/>
    <property type="match status" value="6"/>
</dbReference>
<dbReference type="Pfam" id="PF13181">
    <property type="entry name" value="TPR_8"/>
    <property type="match status" value="1"/>
</dbReference>
<keyword evidence="1" id="KW-0802">TPR repeat</keyword>
<accession>A0A164ZWM4</accession>
<dbReference type="Gene3D" id="1.25.40.10">
    <property type="entry name" value="Tetratricopeptide repeat domain"/>
    <property type="match status" value="3"/>
</dbReference>
<organism evidence="3 4">
    <name type="scientific">Sistotremastrum niveocremeum HHB9708</name>
    <dbReference type="NCBI Taxonomy" id="1314777"/>
    <lineage>
        <taxon>Eukaryota</taxon>
        <taxon>Fungi</taxon>
        <taxon>Dikarya</taxon>
        <taxon>Basidiomycota</taxon>
        <taxon>Agaricomycotina</taxon>
        <taxon>Agaricomycetes</taxon>
        <taxon>Sistotremastrales</taxon>
        <taxon>Sistotremastraceae</taxon>
        <taxon>Sertulicium</taxon>
        <taxon>Sertulicium niveocremeum</taxon>
    </lineage>
</organism>
<name>A0A164ZWM4_9AGAM</name>
<dbReference type="PROSITE" id="PS50005">
    <property type="entry name" value="TPR"/>
    <property type="match status" value="1"/>
</dbReference>
<keyword evidence="4" id="KW-1185">Reference proteome</keyword>
<dbReference type="PANTHER" id="PTHR47691">
    <property type="entry name" value="REGULATOR-RELATED"/>
    <property type="match status" value="1"/>
</dbReference>
<dbReference type="SUPFAM" id="SSF48452">
    <property type="entry name" value="TPR-like"/>
    <property type="match status" value="3"/>
</dbReference>
<dbReference type="Pfam" id="PF05729">
    <property type="entry name" value="NACHT"/>
    <property type="match status" value="1"/>
</dbReference>
<dbReference type="STRING" id="1314777.A0A164ZWM4"/>
<dbReference type="InterPro" id="IPR027417">
    <property type="entry name" value="P-loop_NTPase"/>
</dbReference>
<dbReference type="InterPro" id="IPR019734">
    <property type="entry name" value="TPR_rpt"/>
</dbReference>
<feature type="repeat" description="TPR" evidence="1">
    <location>
        <begin position="635"/>
        <end position="668"/>
    </location>
</feature>
<dbReference type="AlphaFoldDB" id="A0A164ZWM4"/>
<dbReference type="InterPro" id="IPR007111">
    <property type="entry name" value="NACHT_NTPase"/>
</dbReference>
<protein>
    <recommendedName>
        <fullName evidence="2">NACHT domain-containing protein</fullName>
    </recommendedName>
</protein>
<dbReference type="SUPFAM" id="SSF52540">
    <property type="entry name" value="P-loop containing nucleoside triphosphate hydrolases"/>
    <property type="match status" value="1"/>
</dbReference>
<dbReference type="PANTHER" id="PTHR47691:SF3">
    <property type="entry name" value="HTH-TYPE TRANSCRIPTIONAL REGULATOR RV0890C-RELATED"/>
    <property type="match status" value="1"/>
</dbReference>
<dbReference type="PRINTS" id="PR00364">
    <property type="entry name" value="DISEASERSIST"/>
</dbReference>